<name>A0ABY6UVL8_BIOOC</name>
<organism evidence="2 3">
    <name type="scientific">Bionectria ochroleuca</name>
    <name type="common">Gliocladium roseum</name>
    <dbReference type="NCBI Taxonomy" id="29856"/>
    <lineage>
        <taxon>Eukaryota</taxon>
        <taxon>Fungi</taxon>
        <taxon>Dikarya</taxon>
        <taxon>Ascomycota</taxon>
        <taxon>Pezizomycotina</taxon>
        <taxon>Sordariomycetes</taxon>
        <taxon>Hypocreomycetidae</taxon>
        <taxon>Hypocreales</taxon>
        <taxon>Bionectriaceae</taxon>
        <taxon>Clonostachys</taxon>
    </lineage>
</organism>
<comment type="caution">
    <text evidence="2">The sequence shown here is derived from an EMBL/GenBank/DDBJ whole genome shotgun (WGS) entry which is preliminary data.</text>
</comment>
<dbReference type="SUPFAM" id="SSF117281">
    <property type="entry name" value="Kelch motif"/>
    <property type="match status" value="2"/>
</dbReference>
<evidence type="ECO:0000256" key="1">
    <source>
        <dbReference type="SAM" id="SignalP"/>
    </source>
</evidence>
<accession>A0ABY6UVL8</accession>
<dbReference type="PANTHER" id="PTHR45632:SF24">
    <property type="entry name" value="GALACTOSE OXIDASE"/>
    <property type="match status" value="1"/>
</dbReference>
<dbReference type="EMBL" id="CABFNS010000874">
    <property type="protein sequence ID" value="VUC33996.1"/>
    <property type="molecule type" value="Genomic_DNA"/>
</dbReference>
<feature type="chain" id="PRO_5046722515" description="Galactose oxidase" evidence="1">
    <location>
        <begin position="27"/>
        <end position="349"/>
    </location>
</feature>
<dbReference type="Gene3D" id="2.120.10.80">
    <property type="entry name" value="Kelch-type beta propeller"/>
    <property type="match status" value="2"/>
</dbReference>
<dbReference type="PANTHER" id="PTHR45632">
    <property type="entry name" value="LD33804P"/>
    <property type="match status" value="1"/>
</dbReference>
<dbReference type="SMART" id="SM00612">
    <property type="entry name" value="Kelch"/>
    <property type="match status" value="5"/>
</dbReference>
<feature type="signal peptide" evidence="1">
    <location>
        <begin position="1"/>
        <end position="26"/>
    </location>
</feature>
<evidence type="ECO:0008006" key="4">
    <source>
        <dbReference type="Google" id="ProtNLM"/>
    </source>
</evidence>
<dbReference type="Pfam" id="PF01344">
    <property type="entry name" value="Kelch_1"/>
    <property type="match status" value="1"/>
</dbReference>
<gene>
    <name evidence="2" type="ORF">CLO192961_LOCUS368321</name>
</gene>
<evidence type="ECO:0000313" key="3">
    <source>
        <dbReference type="Proteomes" id="UP000766486"/>
    </source>
</evidence>
<keyword evidence="3" id="KW-1185">Reference proteome</keyword>
<dbReference type="InterPro" id="IPR015915">
    <property type="entry name" value="Kelch-typ_b-propeller"/>
</dbReference>
<evidence type="ECO:0000313" key="2">
    <source>
        <dbReference type="EMBL" id="VUC33996.1"/>
    </source>
</evidence>
<dbReference type="InterPro" id="IPR006652">
    <property type="entry name" value="Kelch_1"/>
</dbReference>
<proteinExistence type="predicted"/>
<sequence>MNSYRIVSICALSAALASTSLSFAYAFPECLPNSEGKWETLSPLGMGLRQEHAAAAIDRKIYVVGGIVPMENSSIVTINTMEAYDLDSDTWTPAAPLPVPVNHPNIASTGGKLYSLGGLSGNINGSFWGLTDAFEYDPLADAWSALPPLPEGTGRGSSVVGVYRDEIILAGGVSRIEQALNGIQDTVATVSAYNVKKRTWRFLPSLPEGREHAGGAVIGQNFYVVGGRIKGPQNNRDTVFVLSLKMWTWSERRPMPTARGGISVAAVRDRIYAFGGENSDQSTGFVHNETEVYNVPGDCWESLEPMALPRHGFAAVAVGGAIYTPGGGLRNFGFSDQLQAFHPGDNRGH</sequence>
<dbReference type="Pfam" id="PF24681">
    <property type="entry name" value="Kelch_KLHDC2_KLHL20_DRC7"/>
    <property type="match status" value="1"/>
</dbReference>
<keyword evidence="1" id="KW-0732">Signal</keyword>
<reference evidence="2 3" key="1">
    <citation type="submission" date="2019-06" db="EMBL/GenBank/DDBJ databases">
        <authorList>
            <person name="Broberg M."/>
        </authorList>
    </citation>
    <scope>NUCLEOTIDE SEQUENCE [LARGE SCALE GENOMIC DNA]</scope>
</reference>
<dbReference type="Proteomes" id="UP000766486">
    <property type="component" value="Unassembled WGS sequence"/>
</dbReference>
<protein>
    <recommendedName>
        <fullName evidence="4">Galactose oxidase</fullName>
    </recommendedName>
</protein>